<dbReference type="AlphaFoldDB" id="A0A0M6YJ48"/>
<evidence type="ECO:0000256" key="1">
    <source>
        <dbReference type="SAM" id="Coils"/>
    </source>
</evidence>
<evidence type="ECO:0000256" key="2">
    <source>
        <dbReference type="SAM" id="Phobius"/>
    </source>
</evidence>
<evidence type="ECO:0000313" key="4">
    <source>
        <dbReference type="Proteomes" id="UP000049222"/>
    </source>
</evidence>
<feature type="transmembrane region" description="Helical" evidence="2">
    <location>
        <begin position="311"/>
        <end position="332"/>
    </location>
</feature>
<keyword evidence="2" id="KW-0472">Membrane</keyword>
<feature type="transmembrane region" description="Helical" evidence="2">
    <location>
        <begin position="69"/>
        <end position="89"/>
    </location>
</feature>
<keyword evidence="2" id="KW-1133">Transmembrane helix</keyword>
<dbReference type="EMBL" id="CXSU01000012">
    <property type="protein sequence ID" value="CTQ49944.1"/>
    <property type="molecule type" value="Genomic_DNA"/>
</dbReference>
<feature type="coiled-coil region" evidence="1">
    <location>
        <begin position="276"/>
        <end position="303"/>
    </location>
</feature>
<dbReference type="RefSeq" id="WP_245624163.1">
    <property type="nucleotide sequence ID" value="NZ_CXSU01000012.1"/>
</dbReference>
<keyword evidence="2" id="KW-0812">Transmembrane</keyword>
<keyword evidence="1" id="KW-0175">Coiled coil</keyword>
<feature type="transmembrane region" description="Helical" evidence="2">
    <location>
        <begin position="101"/>
        <end position="120"/>
    </location>
</feature>
<organism evidence="3 4">
    <name type="scientific">Jannaschia donghaensis</name>
    <dbReference type="NCBI Taxonomy" id="420998"/>
    <lineage>
        <taxon>Bacteria</taxon>
        <taxon>Pseudomonadati</taxon>
        <taxon>Pseudomonadota</taxon>
        <taxon>Alphaproteobacteria</taxon>
        <taxon>Rhodobacterales</taxon>
        <taxon>Roseobacteraceae</taxon>
        <taxon>Jannaschia</taxon>
    </lineage>
</organism>
<keyword evidence="4" id="KW-1185">Reference proteome</keyword>
<sequence length="347" mass="35543">MSDVRVASTPMAGAPAGTAARVSWGAIFAGAVVAVALMILFTTFGLGIGTALIDPGYEANPVAGIGTGSAIYLVVSQLIALAVGGYVAARLAGIPRPVTSALHGAAVWSVASIFLAWAAISGGGAIFGATSTLLNNTVDMAGDIGDAVVPDDFDLPNPGELASSVSIEDLPEEFQARLRQQGITQQNIRQEATAAFRNVFSQQEQEAVMTEAGQTLTDVLRTPGDADEDIAAFFDRLVGGPNAIISQEDRAEAKATIERRLGITPEDAEQVIVQIEETTNEALAEAQDVLQAAQTQATEAAQAASDAISTAALLLSLASLLGLIAACGGAFAGKPESLVGDRLDDHV</sequence>
<dbReference type="Proteomes" id="UP000049222">
    <property type="component" value="Unassembled WGS sequence"/>
</dbReference>
<protein>
    <submittedName>
        <fullName evidence="3">Uncharacterized protein</fullName>
    </submittedName>
</protein>
<proteinExistence type="predicted"/>
<feature type="transmembrane region" description="Helical" evidence="2">
    <location>
        <begin position="26"/>
        <end position="49"/>
    </location>
</feature>
<gene>
    <name evidence="3" type="ORF">JDO7802_01961</name>
</gene>
<dbReference type="STRING" id="420998.JDO7802_01961"/>
<name>A0A0M6YJ48_9RHOB</name>
<accession>A0A0M6YJ48</accession>
<reference evidence="3 4" key="1">
    <citation type="submission" date="2015-07" db="EMBL/GenBank/DDBJ databases">
        <authorList>
            <person name="Noorani M."/>
        </authorList>
    </citation>
    <scope>NUCLEOTIDE SEQUENCE [LARGE SCALE GENOMIC DNA]</scope>
    <source>
        <strain evidence="3 4">CECT 7802</strain>
    </source>
</reference>
<evidence type="ECO:0000313" key="3">
    <source>
        <dbReference type="EMBL" id="CTQ49944.1"/>
    </source>
</evidence>